<accession>A0A087BR41</accession>
<dbReference type="STRING" id="1437603.GCA_000771525_01640"/>
<feature type="compositionally biased region" description="Polar residues" evidence="1">
    <location>
        <begin position="1"/>
        <end position="17"/>
    </location>
</feature>
<name>A0A087BR41_9BIFI</name>
<protein>
    <submittedName>
        <fullName evidence="2">Orotate phosphoribosyltransferase</fullName>
    </submittedName>
</protein>
<keyword evidence="2" id="KW-0328">Glycosyltransferase</keyword>
<dbReference type="GeneID" id="93094653"/>
<keyword evidence="3" id="KW-1185">Reference proteome</keyword>
<gene>
    <name evidence="2" type="ORF">BMON_1692</name>
</gene>
<dbReference type="AlphaFoldDB" id="A0A087BR41"/>
<organism evidence="2 3">
    <name type="scientific">Bifidobacterium mongoliense DSM 21395</name>
    <dbReference type="NCBI Taxonomy" id="1437603"/>
    <lineage>
        <taxon>Bacteria</taxon>
        <taxon>Bacillati</taxon>
        <taxon>Actinomycetota</taxon>
        <taxon>Actinomycetes</taxon>
        <taxon>Bifidobacteriales</taxon>
        <taxon>Bifidobacteriaceae</taxon>
        <taxon>Bifidobacterium</taxon>
    </lineage>
</organism>
<proteinExistence type="predicted"/>
<comment type="caution">
    <text evidence="2">The sequence shown here is derived from an EMBL/GenBank/DDBJ whole genome shotgun (WGS) entry which is preliminary data.</text>
</comment>
<evidence type="ECO:0000256" key="1">
    <source>
        <dbReference type="SAM" id="MobiDB-lite"/>
    </source>
</evidence>
<evidence type="ECO:0000313" key="2">
    <source>
        <dbReference type="EMBL" id="KFI73491.1"/>
    </source>
</evidence>
<evidence type="ECO:0000313" key="3">
    <source>
        <dbReference type="Proteomes" id="UP000029082"/>
    </source>
</evidence>
<dbReference type="EMBL" id="JGZE01000033">
    <property type="protein sequence ID" value="KFI73491.1"/>
    <property type="molecule type" value="Genomic_DNA"/>
</dbReference>
<dbReference type="Proteomes" id="UP000029082">
    <property type="component" value="Unassembled WGS sequence"/>
</dbReference>
<dbReference type="GO" id="GO:0016757">
    <property type="term" value="F:glycosyltransferase activity"/>
    <property type="evidence" value="ECO:0007669"/>
    <property type="project" value="UniProtKB-KW"/>
</dbReference>
<reference evidence="2 3" key="1">
    <citation type="submission" date="2014-03" db="EMBL/GenBank/DDBJ databases">
        <title>Genomics of Bifidobacteria.</title>
        <authorList>
            <person name="Ventura M."/>
            <person name="Milani C."/>
            <person name="Lugli G.A."/>
        </authorList>
    </citation>
    <scope>NUCLEOTIDE SEQUENCE [LARGE SCALE GENOMIC DNA]</scope>
    <source>
        <strain evidence="2 3">DSM 21395</strain>
    </source>
</reference>
<keyword evidence="2" id="KW-0808">Transferase</keyword>
<dbReference type="eggNOG" id="COG0461">
    <property type="taxonomic scope" value="Bacteria"/>
</dbReference>
<sequence length="222" mass="23839">MNESSNDGNGSTYESNSGGRGPQDGREELRGLLRAATADKPFNELYGVTFDHRGAILVGDVLLDALQASGLGCEDFDMVGALTAAAVPLVDAMIHAAARRGYDIDGFMMDFVYPSIKGPSIAHRRVVLLDAWLSEQSYVQTSSLVTLRNGNELSLDFSVVRHEDAEVVAIAALIGGAVQRSATDRSASSHRVIKVIDTIEDQSHEIPFVPAFTEDELRGSAE</sequence>
<feature type="region of interest" description="Disordered" evidence="1">
    <location>
        <begin position="1"/>
        <end position="26"/>
    </location>
</feature>
<dbReference type="RefSeq" id="WP_033512865.1">
    <property type="nucleotide sequence ID" value="NZ_JDUO01000007.1"/>
</dbReference>